<feature type="coiled-coil region" evidence="1">
    <location>
        <begin position="172"/>
        <end position="209"/>
    </location>
</feature>
<dbReference type="Gene3D" id="1.20.120.570">
    <property type="entry name" value="YkyA-like"/>
    <property type="match status" value="1"/>
</dbReference>
<dbReference type="Proteomes" id="UP000010523">
    <property type="component" value="Unassembled WGS sequence"/>
</dbReference>
<keyword evidence="1" id="KW-0175">Coiled coil</keyword>
<dbReference type="EMBL" id="AFEU01000001">
    <property type="protein sequence ID" value="EIJ81667.1"/>
    <property type="molecule type" value="Genomic_DNA"/>
</dbReference>
<organism evidence="2 3">
    <name type="scientific">Bacillus methanolicus PB1</name>
    <dbReference type="NCBI Taxonomy" id="997296"/>
    <lineage>
        <taxon>Bacteria</taxon>
        <taxon>Bacillati</taxon>
        <taxon>Bacillota</taxon>
        <taxon>Bacilli</taxon>
        <taxon>Bacillales</taxon>
        <taxon>Bacillaceae</taxon>
        <taxon>Bacillus</taxon>
    </lineage>
</organism>
<protein>
    <recommendedName>
        <fullName evidence="4">Chromosome partitioning protein</fullName>
    </recommendedName>
</protein>
<proteinExistence type="predicted"/>
<accession>I3E596</accession>
<dbReference type="Pfam" id="PF10368">
    <property type="entry name" value="YkyA"/>
    <property type="match status" value="1"/>
</dbReference>
<dbReference type="InterPro" id="IPR019454">
    <property type="entry name" value="Lipoprot_YkyA-like"/>
</dbReference>
<evidence type="ECO:0000256" key="1">
    <source>
        <dbReference type="SAM" id="Coils"/>
    </source>
</evidence>
<dbReference type="InterPro" id="IPR036785">
    <property type="entry name" value="YkyA-like_sf"/>
</dbReference>
<name>I3E596_BACMT</name>
<evidence type="ECO:0000313" key="3">
    <source>
        <dbReference type="Proteomes" id="UP000010523"/>
    </source>
</evidence>
<comment type="caution">
    <text evidence="2">The sequence shown here is derived from an EMBL/GenBank/DDBJ whole genome shotgun (WGS) entry which is preliminary data.</text>
</comment>
<dbReference type="AlphaFoldDB" id="I3E596"/>
<evidence type="ECO:0000313" key="2">
    <source>
        <dbReference type="EMBL" id="EIJ81667.1"/>
    </source>
</evidence>
<sequence>MSILKNSRLYLLFIVVFLPLTGCFGHRTSEEKIYEVLEKVVALEEPFEEQQEQLVKLEKDEKALFEKIIALGMDEYGQIVKMSDEALTIIKKRKEHLLKEEKSMKASSKEFAKLTSIIDDINDQELKKHAEQLYNIMMDRYKTYHILNKHYSKGLEYDKELYEMFKQEDITLEQLETQIHIINESYKKVIEANKAFNKLTEDYNNAKRNFYEKAKFKIKSH</sequence>
<dbReference type="eggNOG" id="COG0497">
    <property type="taxonomic scope" value="Bacteria"/>
</dbReference>
<reference evidence="2 3" key="1">
    <citation type="journal article" date="2012" name="Appl. Environ. Microbiol.">
        <title>Genome Sequence of Thermotolerant Bacillus methanolicus: Features and Regulation Related to Methylotrophy and Production of L-Lysine and L-Glutamate from Methanol.</title>
        <authorList>
            <person name="Heggeset T.M."/>
            <person name="Krog A."/>
            <person name="Balzer S."/>
            <person name="Wentzel A."/>
            <person name="Ellingsen T.E."/>
            <person name="Brautaset T."/>
        </authorList>
    </citation>
    <scope>NUCLEOTIDE SEQUENCE [LARGE SCALE GENOMIC DNA]</scope>
    <source>
        <strain evidence="2 3">PB1</strain>
    </source>
</reference>
<keyword evidence="3" id="KW-1185">Reference proteome</keyword>
<dbReference type="STRING" id="997296.PB1_01960"/>
<evidence type="ECO:0008006" key="4">
    <source>
        <dbReference type="Google" id="ProtNLM"/>
    </source>
</evidence>
<dbReference type="SUPFAM" id="SSF140423">
    <property type="entry name" value="MW0975(SA0943)-like"/>
    <property type="match status" value="1"/>
</dbReference>
<dbReference type="OrthoDB" id="2576511at2"/>
<dbReference type="PATRIC" id="fig|997296.3.peg.441"/>
<dbReference type="RefSeq" id="WP_003350395.1">
    <property type="nucleotide sequence ID" value="NZ_AFEU01000001.1"/>
</dbReference>
<gene>
    <name evidence="2" type="ORF">PB1_01960</name>
</gene>